<gene>
    <name evidence="9" type="ORF">ZYGR_0AI03160</name>
</gene>
<evidence type="ECO:0000256" key="1">
    <source>
        <dbReference type="ARBA" id="ARBA00004141"/>
    </source>
</evidence>
<feature type="transmembrane region" description="Helical" evidence="8">
    <location>
        <begin position="250"/>
        <end position="267"/>
    </location>
</feature>
<evidence type="ECO:0000256" key="8">
    <source>
        <dbReference type="SAM" id="Phobius"/>
    </source>
</evidence>
<feature type="transmembrane region" description="Helical" evidence="8">
    <location>
        <begin position="287"/>
        <end position="307"/>
    </location>
</feature>
<dbReference type="EMBL" id="BDGX01000035">
    <property type="protein sequence ID" value="GAV53034.1"/>
    <property type="molecule type" value="Genomic_DNA"/>
</dbReference>
<organism evidence="9 10">
    <name type="scientific">Zygosaccharomyces rouxii</name>
    <dbReference type="NCBI Taxonomy" id="4956"/>
    <lineage>
        <taxon>Eukaryota</taxon>
        <taxon>Fungi</taxon>
        <taxon>Dikarya</taxon>
        <taxon>Ascomycota</taxon>
        <taxon>Saccharomycotina</taxon>
        <taxon>Saccharomycetes</taxon>
        <taxon>Saccharomycetales</taxon>
        <taxon>Saccharomycetaceae</taxon>
        <taxon>Zygosaccharomyces</taxon>
    </lineage>
</organism>
<proteinExistence type="inferred from homology"/>
<keyword evidence="6" id="KW-0862">Zinc</keyword>
<feature type="region of interest" description="Disordered" evidence="7">
    <location>
        <begin position="1"/>
        <end position="28"/>
    </location>
</feature>
<accession>A0A1Q3AB86</accession>
<feature type="transmembrane region" description="Helical" evidence="8">
    <location>
        <begin position="214"/>
        <end position="238"/>
    </location>
</feature>
<protein>
    <recommendedName>
        <fullName evidence="11">ADIPOR-like receptor IZH2</fullName>
    </recommendedName>
</protein>
<comment type="similarity">
    <text evidence="2">Belongs to the ADIPOR family.</text>
</comment>
<sequence length="319" mass="36227">MADLKKRSLGSTTRSQSQANLKVNQEQTTNKIGSAKTQRKLLYTWDEIPDWQKDNEHIIGGYVRETNSFQECLRSLLYLHNESVNIYTHFLPALCFLATCIFDKFAVKRFDTTTWIDYMVIDIFFFGAFACLVLSSTFHCFKSHSSSVAVFGNKLDYLGIVILIVCSMISVLYYGFYDSKKLFCLFCLITLSFGISCAIVSLGETFRAREWRPYRAGLFVAFGLSGVLPVLGGLVNYGFHETWTRIQLKWVILEGVLYIFGAFLYGVRFPERLAPGAFDFVGHSHQIFHVLVVVAALCHLVGLMNTYELVHTNLLAKSI</sequence>
<feature type="binding site" evidence="6">
    <location>
        <position position="139"/>
    </location>
    <ligand>
        <name>Zn(2+)</name>
        <dbReference type="ChEBI" id="CHEBI:29105"/>
    </ligand>
</feature>
<feature type="transmembrane region" description="Helical" evidence="8">
    <location>
        <begin position="118"/>
        <end position="137"/>
    </location>
</feature>
<comment type="caution">
    <text evidence="9">The sequence shown here is derived from an EMBL/GenBank/DDBJ whole genome shotgun (WGS) entry which is preliminary data.</text>
</comment>
<dbReference type="GO" id="GO:0006882">
    <property type="term" value="P:intracellular zinc ion homeostasis"/>
    <property type="evidence" value="ECO:0007669"/>
    <property type="project" value="TreeGrafter"/>
</dbReference>
<evidence type="ECO:0000256" key="6">
    <source>
        <dbReference type="PIRSR" id="PIRSR604254-1"/>
    </source>
</evidence>
<evidence type="ECO:0000313" key="9">
    <source>
        <dbReference type="EMBL" id="GAV53034.1"/>
    </source>
</evidence>
<reference evidence="9 10" key="1">
    <citation type="submission" date="2016-08" db="EMBL/GenBank/DDBJ databases">
        <title>Draft genome sequence of allopolyploid Zygosaccharomyces rouxii.</title>
        <authorList>
            <person name="Watanabe J."/>
            <person name="Uehara K."/>
            <person name="Mogi Y."/>
            <person name="Tsukioka Y."/>
        </authorList>
    </citation>
    <scope>NUCLEOTIDE SEQUENCE [LARGE SCALE GENOMIC DNA]</scope>
    <source>
        <strain evidence="9 10">NBRC 110957</strain>
    </source>
</reference>
<feature type="binding site" evidence="6">
    <location>
        <position position="289"/>
    </location>
    <ligand>
        <name>Zn(2+)</name>
        <dbReference type="ChEBI" id="CHEBI:29105"/>
    </ligand>
</feature>
<dbReference type="OrthoDB" id="529367at2759"/>
<dbReference type="PANTHER" id="PTHR20855">
    <property type="entry name" value="ADIPOR/PROGESTIN RECEPTOR-RELATED"/>
    <property type="match status" value="1"/>
</dbReference>
<dbReference type="GO" id="GO:0016020">
    <property type="term" value="C:membrane"/>
    <property type="evidence" value="ECO:0007669"/>
    <property type="project" value="UniProtKB-SubCell"/>
</dbReference>
<dbReference type="Proteomes" id="UP000187013">
    <property type="component" value="Unassembled WGS sequence"/>
</dbReference>
<evidence type="ECO:0000256" key="3">
    <source>
        <dbReference type="ARBA" id="ARBA00022692"/>
    </source>
</evidence>
<feature type="transmembrane region" description="Helical" evidence="8">
    <location>
        <begin position="157"/>
        <end position="176"/>
    </location>
</feature>
<evidence type="ECO:0008006" key="11">
    <source>
        <dbReference type="Google" id="ProtNLM"/>
    </source>
</evidence>
<dbReference type="GO" id="GO:0046872">
    <property type="term" value="F:metal ion binding"/>
    <property type="evidence" value="ECO:0007669"/>
    <property type="project" value="UniProtKB-KW"/>
</dbReference>
<evidence type="ECO:0000256" key="4">
    <source>
        <dbReference type="ARBA" id="ARBA00022989"/>
    </source>
</evidence>
<feature type="transmembrane region" description="Helical" evidence="8">
    <location>
        <begin position="183"/>
        <end position="202"/>
    </location>
</feature>
<evidence type="ECO:0000256" key="2">
    <source>
        <dbReference type="ARBA" id="ARBA00007018"/>
    </source>
</evidence>
<keyword evidence="6" id="KW-0479">Metal-binding</keyword>
<evidence type="ECO:0000256" key="5">
    <source>
        <dbReference type="ARBA" id="ARBA00023136"/>
    </source>
</evidence>
<feature type="binding site" evidence="6">
    <location>
        <position position="285"/>
    </location>
    <ligand>
        <name>Zn(2+)</name>
        <dbReference type="ChEBI" id="CHEBI:29105"/>
    </ligand>
</feature>
<dbReference type="PANTHER" id="PTHR20855:SF52">
    <property type="entry name" value="ADIPONECTIN RECEPTOR PROTEIN"/>
    <property type="match status" value="1"/>
</dbReference>
<dbReference type="InterPro" id="IPR004254">
    <property type="entry name" value="AdipoR/HlyIII-related"/>
</dbReference>
<keyword evidence="4 8" id="KW-1133">Transmembrane helix</keyword>
<name>A0A1Q3AB86_ZYGRO</name>
<evidence type="ECO:0000256" key="7">
    <source>
        <dbReference type="SAM" id="MobiDB-lite"/>
    </source>
</evidence>
<dbReference type="Pfam" id="PF03006">
    <property type="entry name" value="HlyIII"/>
    <property type="match status" value="1"/>
</dbReference>
<feature type="compositionally biased region" description="Polar residues" evidence="7">
    <location>
        <begin position="9"/>
        <end position="28"/>
    </location>
</feature>
<dbReference type="AlphaFoldDB" id="A0A1Q3AB86"/>
<keyword evidence="3 8" id="KW-0812">Transmembrane</keyword>
<evidence type="ECO:0000313" key="10">
    <source>
        <dbReference type="Proteomes" id="UP000187013"/>
    </source>
</evidence>
<dbReference type="GO" id="GO:0038023">
    <property type="term" value="F:signaling receptor activity"/>
    <property type="evidence" value="ECO:0007669"/>
    <property type="project" value="TreeGrafter"/>
</dbReference>
<comment type="subcellular location">
    <subcellularLocation>
        <location evidence="1">Membrane</location>
        <topology evidence="1">Multi-pass membrane protein</topology>
    </subcellularLocation>
</comment>
<keyword evidence="5 8" id="KW-0472">Membrane</keyword>